<comment type="caution">
    <text evidence="1">The sequence shown here is derived from an EMBL/GenBank/DDBJ whole genome shotgun (WGS) entry which is preliminary data.</text>
</comment>
<dbReference type="EMBL" id="RSCL01000015">
    <property type="protein sequence ID" value="RUT02900.1"/>
    <property type="molecule type" value="Genomic_DNA"/>
</dbReference>
<dbReference type="AlphaFoldDB" id="A0A3S1IV56"/>
<gene>
    <name evidence="1" type="ORF">DSM106972_058200</name>
</gene>
<reference evidence="1" key="2">
    <citation type="journal article" date="2019" name="Genome Biol. Evol.">
        <title>Day and night: Metabolic profiles and evolutionary relationships of six axenic non-marine cyanobacteria.</title>
        <authorList>
            <person name="Will S.E."/>
            <person name="Henke P."/>
            <person name="Boedeker C."/>
            <person name="Huang S."/>
            <person name="Brinkmann H."/>
            <person name="Rohde M."/>
            <person name="Jarek M."/>
            <person name="Friedl T."/>
            <person name="Seufert S."/>
            <person name="Schumacher M."/>
            <person name="Overmann J."/>
            <person name="Neumann-Schaal M."/>
            <person name="Petersen J."/>
        </authorList>
    </citation>
    <scope>NUCLEOTIDE SEQUENCE [LARGE SCALE GENOMIC DNA]</scope>
    <source>
        <strain evidence="1">PCC 7102</strain>
    </source>
</reference>
<sequence length="78" mass="8309">MVISPRMGAPLPKVARNCKIRFANALAMVCRPGTYPISIKLASKAPTNSIGAVKPKTTVSSSERRKLIKIVTTIGSVD</sequence>
<evidence type="ECO:0000313" key="1">
    <source>
        <dbReference type="EMBL" id="RUT02900.1"/>
    </source>
</evidence>
<dbReference type="Proteomes" id="UP000271624">
    <property type="component" value="Unassembled WGS sequence"/>
</dbReference>
<organism evidence="1 2">
    <name type="scientific">Dulcicalothrix desertica PCC 7102</name>
    <dbReference type="NCBI Taxonomy" id="232991"/>
    <lineage>
        <taxon>Bacteria</taxon>
        <taxon>Bacillati</taxon>
        <taxon>Cyanobacteriota</taxon>
        <taxon>Cyanophyceae</taxon>
        <taxon>Nostocales</taxon>
        <taxon>Calotrichaceae</taxon>
        <taxon>Dulcicalothrix</taxon>
    </lineage>
</organism>
<name>A0A3S1IV56_9CYAN</name>
<keyword evidence="2" id="KW-1185">Reference proteome</keyword>
<proteinExistence type="predicted"/>
<accession>A0A3S1IV56</accession>
<reference evidence="1" key="1">
    <citation type="submission" date="2018-12" db="EMBL/GenBank/DDBJ databases">
        <authorList>
            <person name="Will S."/>
            <person name="Neumann-Schaal M."/>
            <person name="Henke P."/>
        </authorList>
    </citation>
    <scope>NUCLEOTIDE SEQUENCE</scope>
    <source>
        <strain evidence="1">PCC 7102</strain>
    </source>
</reference>
<evidence type="ECO:0000313" key="2">
    <source>
        <dbReference type="Proteomes" id="UP000271624"/>
    </source>
</evidence>
<protein>
    <submittedName>
        <fullName evidence="1">Uncharacterized protein</fullName>
    </submittedName>
</protein>